<dbReference type="RefSeq" id="WP_316434434.1">
    <property type="nucleotide sequence ID" value="NZ_CP053586.1"/>
</dbReference>
<dbReference type="GO" id="GO:0032259">
    <property type="term" value="P:methylation"/>
    <property type="evidence" value="ECO:0007669"/>
    <property type="project" value="UniProtKB-KW"/>
</dbReference>
<dbReference type="Pfam" id="PF05050">
    <property type="entry name" value="Methyltransf_21"/>
    <property type="match status" value="1"/>
</dbReference>
<dbReference type="InterPro" id="IPR006342">
    <property type="entry name" value="FkbM_mtfrase"/>
</dbReference>
<dbReference type="InterPro" id="IPR029063">
    <property type="entry name" value="SAM-dependent_MTases_sf"/>
</dbReference>
<keyword evidence="2" id="KW-0808">Transferase</keyword>
<dbReference type="NCBIfam" id="TIGR01444">
    <property type="entry name" value="fkbM_fam"/>
    <property type="match status" value="1"/>
</dbReference>
<dbReference type="AlphaFoldDB" id="A0AA96WTS3"/>
<accession>A0AA96WTS3</accession>
<gene>
    <name evidence="2" type="ORF">HJG54_08485</name>
</gene>
<name>A0AA96WTS3_9CYAN</name>
<protein>
    <submittedName>
        <fullName evidence="2">FkbM family methyltransferase</fullName>
    </submittedName>
</protein>
<evidence type="ECO:0000259" key="1">
    <source>
        <dbReference type="Pfam" id="PF05050"/>
    </source>
</evidence>
<proteinExistence type="predicted"/>
<dbReference type="Gene3D" id="3.40.50.150">
    <property type="entry name" value="Vaccinia Virus protein VP39"/>
    <property type="match status" value="1"/>
</dbReference>
<keyword evidence="2" id="KW-0489">Methyltransferase</keyword>
<reference evidence="2" key="1">
    <citation type="submission" date="2020-05" db="EMBL/GenBank/DDBJ databases">
        <authorList>
            <person name="Zhu T."/>
            <person name="Keshari N."/>
            <person name="Lu X."/>
        </authorList>
    </citation>
    <scope>NUCLEOTIDE SEQUENCE</scope>
    <source>
        <strain evidence="2">NK1-12</strain>
    </source>
</reference>
<feature type="domain" description="Methyltransferase FkbM" evidence="1">
    <location>
        <begin position="332"/>
        <end position="493"/>
    </location>
</feature>
<dbReference type="PANTHER" id="PTHR34203:SF15">
    <property type="entry name" value="SLL1173 PROTEIN"/>
    <property type="match status" value="1"/>
</dbReference>
<dbReference type="Gene3D" id="1.25.40.10">
    <property type="entry name" value="Tetratricopeptide repeat domain"/>
    <property type="match status" value="1"/>
</dbReference>
<dbReference type="GO" id="GO:0008168">
    <property type="term" value="F:methyltransferase activity"/>
    <property type="evidence" value="ECO:0007669"/>
    <property type="project" value="UniProtKB-KW"/>
</dbReference>
<dbReference type="PANTHER" id="PTHR34203">
    <property type="entry name" value="METHYLTRANSFERASE, FKBM FAMILY PROTEIN"/>
    <property type="match status" value="1"/>
</dbReference>
<sequence>MTSAPSPPTALYWQYLSGFYPNLPPEVLASFTTCWEQTVWDDPQTPLDCNNLAVIALIEAEQAEGDLRAMGLEMALAALMQGVEMEPGHPLCVAHLALVRSLIGESEAAFQTAFPALIDLLQFAYTGEVFPLGLIYWPQGDYHLLADPTTIESIFAAATGADQAMRLLAAVLCHCQLVFYGVSGKRFLQLAAQLMPNSARFNLMLGLAHLMQQQWEGLLYLHQARTIAPEFAPAVQALYLAYRPLQPEVADFWLHHARELAEAQPQSLDWRWTSLDANSTFTYLPFERTLLMAVEPNLRSIVTSVLLAEADWFEAEMEFWREQLQPGMVVIDVGANVGVYTFSAAQKVGSNGRVLAVEPFSGCIRCLQETQRLNQLDWVTVCAGAASDHHGTSYLALQAASELNEVISEIDPTLGEAFEAITCFPLDSLIDSEGINRLDWLKIDAEGHEMQVLAGSDRLLTEFAPGIIYENIAGDKGSNTEVAAYLQIKGYRLFRYQPYLKNLMPIESLEQLQGSLNIIALPNQSG</sequence>
<dbReference type="SUPFAM" id="SSF53335">
    <property type="entry name" value="S-adenosyl-L-methionine-dependent methyltransferases"/>
    <property type="match status" value="1"/>
</dbReference>
<dbReference type="EMBL" id="CP053586">
    <property type="protein sequence ID" value="WNZ22887.1"/>
    <property type="molecule type" value="Genomic_DNA"/>
</dbReference>
<dbReference type="InterPro" id="IPR011990">
    <property type="entry name" value="TPR-like_helical_dom_sf"/>
</dbReference>
<dbReference type="InterPro" id="IPR052514">
    <property type="entry name" value="SAM-dependent_MTase"/>
</dbReference>
<evidence type="ECO:0000313" key="2">
    <source>
        <dbReference type="EMBL" id="WNZ22887.1"/>
    </source>
</evidence>
<organism evidence="2">
    <name type="scientific">Leptolyngbya sp. NK1-12</name>
    <dbReference type="NCBI Taxonomy" id="2547451"/>
    <lineage>
        <taxon>Bacteria</taxon>
        <taxon>Bacillati</taxon>
        <taxon>Cyanobacteriota</taxon>
        <taxon>Cyanophyceae</taxon>
        <taxon>Leptolyngbyales</taxon>
        <taxon>Leptolyngbyaceae</taxon>
        <taxon>Leptolyngbya group</taxon>
        <taxon>Leptolyngbya</taxon>
    </lineage>
</organism>